<evidence type="ECO:0000256" key="2">
    <source>
        <dbReference type="ARBA" id="ARBA00022692"/>
    </source>
</evidence>
<organism evidence="7">
    <name type="scientific">mine drainage metagenome</name>
    <dbReference type="NCBI Taxonomy" id="410659"/>
    <lineage>
        <taxon>unclassified sequences</taxon>
        <taxon>metagenomes</taxon>
        <taxon>ecological metagenomes</taxon>
    </lineage>
</organism>
<comment type="subcellular location">
    <subcellularLocation>
        <location evidence="1">Membrane</location>
    </subcellularLocation>
</comment>
<proteinExistence type="predicted"/>
<gene>
    <name evidence="7" type="ORF">B1B_03683</name>
</gene>
<dbReference type="GO" id="GO:0004252">
    <property type="term" value="F:serine-type endopeptidase activity"/>
    <property type="evidence" value="ECO:0007669"/>
    <property type="project" value="InterPro"/>
</dbReference>
<evidence type="ECO:0000313" key="7">
    <source>
        <dbReference type="EMBL" id="EQD72574.1"/>
    </source>
</evidence>
<feature type="transmembrane region" description="Helical" evidence="5">
    <location>
        <begin position="225"/>
        <end position="242"/>
    </location>
</feature>
<feature type="transmembrane region" description="Helical" evidence="5">
    <location>
        <begin position="116"/>
        <end position="142"/>
    </location>
</feature>
<dbReference type="GO" id="GO:0006465">
    <property type="term" value="P:signal peptide processing"/>
    <property type="evidence" value="ECO:0007669"/>
    <property type="project" value="InterPro"/>
</dbReference>
<feature type="transmembrane region" description="Helical" evidence="5">
    <location>
        <begin position="163"/>
        <end position="187"/>
    </location>
</feature>
<dbReference type="SUPFAM" id="SSF51306">
    <property type="entry name" value="LexA/Signal peptidase"/>
    <property type="match status" value="1"/>
</dbReference>
<keyword evidence="4 5" id="KW-0472">Membrane</keyword>
<dbReference type="EMBL" id="AUZY01002273">
    <property type="protein sequence ID" value="EQD72574.1"/>
    <property type="molecule type" value="Genomic_DNA"/>
</dbReference>
<feature type="transmembrane region" description="Helical" evidence="5">
    <location>
        <begin position="248"/>
        <end position="267"/>
    </location>
</feature>
<name>T1CUI0_9ZZZZ</name>
<feature type="transmembrane region" description="Helical" evidence="5">
    <location>
        <begin position="54"/>
        <end position="71"/>
    </location>
</feature>
<reference evidence="7" key="1">
    <citation type="submission" date="2013-08" db="EMBL/GenBank/DDBJ databases">
        <authorList>
            <person name="Mendez C."/>
            <person name="Richter M."/>
            <person name="Ferrer M."/>
            <person name="Sanchez J."/>
        </authorList>
    </citation>
    <scope>NUCLEOTIDE SEQUENCE</scope>
</reference>
<protein>
    <submittedName>
        <fullName evidence="7">Membrane protein</fullName>
    </submittedName>
</protein>
<evidence type="ECO:0000256" key="3">
    <source>
        <dbReference type="ARBA" id="ARBA00022989"/>
    </source>
</evidence>
<evidence type="ECO:0000259" key="6">
    <source>
        <dbReference type="Pfam" id="PF02517"/>
    </source>
</evidence>
<dbReference type="InterPro" id="IPR019533">
    <property type="entry name" value="Peptidase_S26"/>
</dbReference>
<dbReference type="PANTHER" id="PTHR10806:SF6">
    <property type="entry name" value="SIGNAL PEPTIDASE COMPLEX CATALYTIC SUBUNIT SEC11"/>
    <property type="match status" value="1"/>
</dbReference>
<feature type="non-terminal residue" evidence="7">
    <location>
        <position position="401"/>
    </location>
</feature>
<dbReference type="GO" id="GO:0080120">
    <property type="term" value="P:CAAX-box protein maturation"/>
    <property type="evidence" value="ECO:0007669"/>
    <property type="project" value="UniProtKB-ARBA"/>
</dbReference>
<keyword evidence="3 5" id="KW-1133">Transmembrane helix</keyword>
<dbReference type="InterPro" id="IPR036286">
    <property type="entry name" value="LexA/Signal_pep-like_sf"/>
</dbReference>
<feature type="domain" description="CAAX prenyl protease 2/Lysostaphin resistance protein A-like" evidence="6">
    <location>
        <begin position="130"/>
        <end position="224"/>
    </location>
</feature>
<evidence type="ECO:0000256" key="1">
    <source>
        <dbReference type="ARBA" id="ARBA00004370"/>
    </source>
</evidence>
<feature type="transmembrane region" description="Helical" evidence="5">
    <location>
        <begin position="91"/>
        <end position="110"/>
    </location>
</feature>
<dbReference type="GO" id="GO:0016020">
    <property type="term" value="C:membrane"/>
    <property type="evidence" value="ECO:0007669"/>
    <property type="project" value="UniProtKB-SubCell"/>
</dbReference>
<feature type="transmembrane region" description="Helical" evidence="5">
    <location>
        <begin position="302"/>
        <end position="321"/>
    </location>
</feature>
<reference evidence="7" key="2">
    <citation type="journal article" date="2014" name="ISME J.">
        <title>Microbial stratification in low pH oxic and suboxic macroscopic growths along an acid mine drainage.</title>
        <authorList>
            <person name="Mendez-Garcia C."/>
            <person name="Mesa V."/>
            <person name="Sprenger R.R."/>
            <person name="Richter M."/>
            <person name="Diez M.S."/>
            <person name="Solano J."/>
            <person name="Bargiela R."/>
            <person name="Golyshina O.V."/>
            <person name="Manteca A."/>
            <person name="Ramos J.L."/>
            <person name="Gallego J.R."/>
            <person name="Llorente I."/>
            <person name="Martins Dos Santos V.A."/>
            <person name="Jensen O.N."/>
            <person name="Pelaez A.I."/>
            <person name="Sanchez J."/>
            <person name="Ferrer M."/>
        </authorList>
    </citation>
    <scope>NUCLEOTIDE SEQUENCE</scope>
</reference>
<dbReference type="InterPro" id="IPR003675">
    <property type="entry name" value="Rce1/LyrA-like_dom"/>
</dbReference>
<feature type="transmembrane region" description="Helical" evidence="5">
    <location>
        <begin position="193"/>
        <end position="213"/>
    </location>
</feature>
<evidence type="ECO:0000256" key="5">
    <source>
        <dbReference type="SAM" id="Phobius"/>
    </source>
</evidence>
<dbReference type="InterPro" id="IPR001733">
    <property type="entry name" value="Peptidase_S26B"/>
</dbReference>
<dbReference type="Pfam" id="PF02517">
    <property type="entry name" value="Rce1-like"/>
    <property type="match status" value="1"/>
</dbReference>
<sequence length="401" mass="42976">MVLLSALPLGLGGLALAFHRTRKARIFGCLALAFAIEWAYYGSAGSLSPFAGDLAYAATMAAVFAVVVWFVRKREGAGLQNYGFFAPERGAPLALGTSGILVALFMVATVEPGLLFGLRILAAPIPLVFGYTLASAPLVALAEEGLFRGYVLRGWTEGTNFRQGLFGSALVFGLFSLDPLLLLGLPVGLLVPYLFQTLLLNVVLGIVLGFYVYKSRWSLLPAFGLRTGLLWATGLLPLVAVYPDWETAFLFALIGLTLVLLLIHAGIREPLYVRRHYLDAPRNPRRGLLQSRVRARREARNAFVGVGCVAAVLVVVGGLGIGSPQVPFHVYAIATGSMTPTYPRGTLVFIERVPGPAAISVGEVIAYDAPYLSTLGPVVHRVIAIHRDTNGTYTFTTKGDA</sequence>
<keyword evidence="2 5" id="KW-0812">Transmembrane</keyword>
<dbReference type="PANTHER" id="PTHR10806">
    <property type="entry name" value="SIGNAL PEPTIDASE COMPLEX CATALYTIC SUBUNIT SEC11"/>
    <property type="match status" value="1"/>
</dbReference>
<accession>T1CUI0</accession>
<comment type="caution">
    <text evidence="7">The sequence shown here is derived from an EMBL/GenBank/DDBJ whole genome shotgun (WGS) entry which is preliminary data.</text>
</comment>
<evidence type="ECO:0000256" key="4">
    <source>
        <dbReference type="ARBA" id="ARBA00023136"/>
    </source>
</evidence>
<dbReference type="CDD" id="cd06530">
    <property type="entry name" value="S26_SPase_I"/>
    <property type="match status" value="1"/>
</dbReference>
<dbReference type="AlphaFoldDB" id="T1CUI0"/>